<dbReference type="GO" id="GO:0003723">
    <property type="term" value="F:RNA binding"/>
    <property type="evidence" value="ECO:0007669"/>
    <property type="project" value="UniProtKB-KW"/>
</dbReference>
<dbReference type="InterPro" id="IPR018496">
    <property type="entry name" value="PsdUridine_synth_RsuA/RluB_CS"/>
</dbReference>
<evidence type="ECO:0000313" key="8">
    <source>
        <dbReference type="Proteomes" id="UP000000664"/>
    </source>
</evidence>
<evidence type="ECO:0000256" key="2">
    <source>
        <dbReference type="ARBA" id="ARBA00022884"/>
    </source>
</evidence>
<dbReference type="InterPro" id="IPR006145">
    <property type="entry name" value="PsdUridine_synth_RsuA/RluA"/>
</dbReference>
<dbReference type="Pfam" id="PF01479">
    <property type="entry name" value="S4"/>
    <property type="match status" value="1"/>
</dbReference>
<dbReference type="PANTHER" id="PTHR47683:SF2">
    <property type="entry name" value="RNA-BINDING S4 DOMAIN-CONTAINING PROTEIN"/>
    <property type="match status" value="1"/>
</dbReference>
<dbReference type="PROSITE" id="PS50889">
    <property type="entry name" value="S4"/>
    <property type="match status" value="1"/>
</dbReference>
<dbReference type="InterPro" id="IPR020103">
    <property type="entry name" value="PsdUridine_synth_cat_dom_sf"/>
</dbReference>
<dbReference type="GO" id="GO:0005829">
    <property type="term" value="C:cytosol"/>
    <property type="evidence" value="ECO:0007669"/>
    <property type="project" value="UniProtKB-ARBA"/>
</dbReference>
<dbReference type="SUPFAM" id="SSF55120">
    <property type="entry name" value="Pseudouridine synthase"/>
    <property type="match status" value="1"/>
</dbReference>
<dbReference type="FunFam" id="3.30.70.580:FF:000005">
    <property type="entry name" value="Pseudouridine synthase"/>
    <property type="match status" value="1"/>
</dbReference>
<dbReference type="GO" id="GO:0000455">
    <property type="term" value="P:enzyme-directed rRNA pseudouridine synthesis"/>
    <property type="evidence" value="ECO:0007669"/>
    <property type="project" value="UniProtKB-ARBA"/>
</dbReference>
<dbReference type="InterPro" id="IPR042092">
    <property type="entry name" value="PsdUridine_s_RsuA/RluB/E/F_cat"/>
</dbReference>
<organism evidence="7 8">
    <name type="scientific">Lactobacillus gasseri (strain ATCC 33323 / DSM 20243 / BCRC 14619 / CIP 102991 / JCM 1131 / KCTC 3163 / NCIMB 11718 / NCTC 13722 / AM63)</name>
    <dbReference type="NCBI Taxonomy" id="324831"/>
    <lineage>
        <taxon>Bacteria</taxon>
        <taxon>Bacillati</taxon>
        <taxon>Bacillota</taxon>
        <taxon>Bacilli</taxon>
        <taxon>Lactobacillales</taxon>
        <taxon>Lactobacillaceae</taxon>
        <taxon>Lactobacillus</taxon>
    </lineage>
</organism>
<evidence type="ECO:0000256" key="4">
    <source>
        <dbReference type="PROSITE-ProRule" id="PRU00182"/>
    </source>
</evidence>
<comment type="similarity">
    <text evidence="1 5">Belongs to the pseudouridine synthase RsuA family.</text>
</comment>
<protein>
    <recommendedName>
        <fullName evidence="5">Pseudouridine synthase</fullName>
        <ecNumber evidence="5">5.4.99.-</ecNumber>
    </recommendedName>
</protein>
<keyword evidence="3 5" id="KW-0413">Isomerase</keyword>
<gene>
    <name evidence="7" type="ordered locus">LGAS_0888</name>
</gene>
<reference evidence="7 8" key="1">
    <citation type="journal article" date="2006" name="Proc. Natl. Acad. Sci. U.S.A.">
        <title>Comparative genomics of the lactic acid bacteria.</title>
        <authorList>
            <person name="Makarova K."/>
            <person name="Slesarev A."/>
            <person name="Wolf Y."/>
            <person name="Sorokin A."/>
            <person name="Mirkin B."/>
            <person name="Koonin E."/>
            <person name="Pavlov A."/>
            <person name="Pavlova N."/>
            <person name="Karamychev V."/>
            <person name="Polouchine N."/>
            <person name="Shakhova V."/>
            <person name="Grigoriev I."/>
            <person name="Lou Y."/>
            <person name="Rohksar D."/>
            <person name="Lucas S."/>
            <person name="Huang K."/>
            <person name="Goodstein D.M."/>
            <person name="Hawkins T."/>
            <person name="Plengvidhya V."/>
            <person name="Welker D."/>
            <person name="Hughes J."/>
            <person name="Goh Y."/>
            <person name="Benson A."/>
            <person name="Baldwin K."/>
            <person name="Lee J.H."/>
            <person name="Diaz-Muniz I."/>
            <person name="Dosti B."/>
            <person name="Smeianov V."/>
            <person name="Wechter W."/>
            <person name="Barabote R."/>
            <person name="Lorca G."/>
            <person name="Altermann E."/>
            <person name="Barrangou R."/>
            <person name="Ganesan B."/>
            <person name="Xie Y."/>
            <person name="Rawsthorne H."/>
            <person name="Tamir D."/>
            <person name="Parker C."/>
            <person name="Breidt F."/>
            <person name="Broadbent J."/>
            <person name="Hutkins R."/>
            <person name="O'Sullivan D."/>
            <person name="Steele J."/>
            <person name="Unlu G."/>
            <person name="Saier M."/>
            <person name="Klaenhammer T."/>
            <person name="Richardson P."/>
            <person name="Kozyavkin S."/>
            <person name="Weimer B."/>
            <person name="Mills D."/>
        </authorList>
    </citation>
    <scope>NUCLEOTIDE SEQUENCE [LARGE SCALE GENOMIC DNA]</scope>
    <source>
        <strain evidence="8">ATCC 33323 / DSM 20243 / BCRC 14619 / CIP 102991 / JCM 1131 / KCTC 3163 / NCIMB 11718 / NCTC 13722 / AM63</strain>
    </source>
</reference>
<dbReference type="EMBL" id="CP000413">
    <property type="protein sequence ID" value="ABJ60277.1"/>
    <property type="molecule type" value="Genomic_DNA"/>
</dbReference>
<dbReference type="SMART" id="SM00363">
    <property type="entry name" value="S4"/>
    <property type="match status" value="1"/>
</dbReference>
<dbReference type="FunFam" id="3.30.70.1560:FF:000001">
    <property type="entry name" value="Pseudouridine synthase"/>
    <property type="match status" value="1"/>
</dbReference>
<dbReference type="NCBIfam" id="TIGR00093">
    <property type="entry name" value="pseudouridine synthase"/>
    <property type="match status" value="1"/>
</dbReference>
<dbReference type="GO" id="GO:0120159">
    <property type="term" value="F:rRNA pseudouridine synthase activity"/>
    <property type="evidence" value="ECO:0007669"/>
    <property type="project" value="UniProtKB-ARBA"/>
</dbReference>
<evidence type="ECO:0000313" key="7">
    <source>
        <dbReference type="EMBL" id="ABJ60277.1"/>
    </source>
</evidence>
<sequence>MMKESKMAERLQKVIAQAGVASRRKAEKMISAGQVTVNGKKITELGTKVEPSDKIEVNGVPIEKETLHTYLFYKPRGVISSVKDDKGRKTVVDFFEDVPYRLYPVGRLDYDTSGLLLMTNDGELANKLMHPRNEVPKVYVAKIKGLLSPEDIRSLTHGVRIDGRKSAPAKLKILKTDEKKNTQIVQLTIHEGHYHQVKRMFEAVHHFVEKLSREKYAFLTLKSLTSGEYRELTHEEVFRLNHLAD</sequence>
<dbReference type="Proteomes" id="UP000000664">
    <property type="component" value="Chromosome"/>
</dbReference>
<dbReference type="KEGG" id="lga:LGAS_0888"/>
<dbReference type="Pfam" id="PF00849">
    <property type="entry name" value="PseudoU_synth_2"/>
    <property type="match status" value="1"/>
</dbReference>
<name>A0A805ZXH6_LACGA</name>
<dbReference type="InterPro" id="IPR002942">
    <property type="entry name" value="S4_RNA-bd"/>
</dbReference>
<dbReference type="InterPro" id="IPR020094">
    <property type="entry name" value="TruA/RsuA/RluB/E/F_N"/>
</dbReference>
<proteinExistence type="inferred from homology"/>
<dbReference type="InterPro" id="IPR000748">
    <property type="entry name" value="PsdUridine_synth_RsuA/RluB/E/F"/>
</dbReference>
<dbReference type="CDD" id="cd02870">
    <property type="entry name" value="PseudoU_synth_RsuA_like"/>
    <property type="match status" value="1"/>
</dbReference>
<evidence type="ECO:0000256" key="1">
    <source>
        <dbReference type="ARBA" id="ARBA00008348"/>
    </source>
</evidence>
<dbReference type="PROSITE" id="PS01149">
    <property type="entry name" value="PSI_RSU"/>
    <property type="match status" value="1"/>
</dbReference>
<dbReference type="InterPro" id="IPR050343">
    <property type="entry name" value="RsuA_PseudoU_synthase"/>
</dbReference>
<dbReference type="InterPro" id="IPR036986">
    <property type="entry name" value="S4_RNA-bd_sf"/>
</dbReference>
<feature type="domain" description="RNA-binding S4" evidence="6">
    <location>
        <begin position="9"/>
        <end position="68"/>
    </location>
</feature>
<evidence type="ECO:0000256" key="5">
    <source>
        <dbReference type="RuleBase" id="RU003887"/>
    </source>
</evidence>
<dbReference type="Gene3D" id="3.30.70.580">
    <property type="entry name" value="Pseudouridine synthase I, catalytic domain, N-terminal subdomain"/>
    <property type="match status" value="1"/>
</dbReference>
<dbReference type="PANTHER" id="PTHR47683">
    <property type="entry name" value="PSEUDOURIDINE SYNTHASE FAMILY PROTEIN-RELATED"/>
    <property type="match status" value="1"/>
</dbReference>
<dbReference type="Gene3D" id="3.10.290.10">
    <property type="entry name" value="RNA-binding S4 domain"/>
    <property type="match status" value="1"/>
</dbReference>
<dbReference type="AlphaFoldDB" id="A0A805ZXH6"/>
<evidence type="ECO:0000259" key="6">
    <source>
        <dbReference type="SMART" id="SM00363"/>
    </source>
</evidence>
<dbReference type="Gene3D" id="3.30.70.1560">
    <property type="entry name" value="Alpha-L RNA-binding motif"/>
    <property type="match status" value="1"/>
</dbReference>
<dbReference type="SUPFAM" id="SSF55174">
    <property type="entry name" value="Alpha-L RNA-binding motif"/>
    <property type="match status" value="1"/>
</dbReference>
<dbReference type="EC" id="5.4.99.-" evidence="5"/>
<accession>A0A805ZXH6</accession>
<dbReference type="CDD" id="cd00165">
    <property type="entry name" value="S4"/>
    <property type="match status" value="1"/>
</dbReference>
<evidence type="ECO:0000256" key="3">
    <source>
        <dbReference type="ARBA" id="ARBA00023235"/>
    </source>
</evidence>
<dbReference type="FunFam" id="3.10.290.10:FF:000003">
    <property type="entry name" value="Pseudouridine synthase"/>
    <property type="match status" value="1"/>
</dbReference>
<keyword evidence="2 4" id="KW-0694">RNA-binding</keyword>